<dbReference type="Proteomes" id="UP000694892">
    <property type="component" value="Chromosome 1S"/>
</dbReference>
<feature type="compositionally biased region" description="Basic and acidic residues" evidence="1">
    <location>
        <begin position="87"/>
        <end position="101"/>
    </location>
</feature>
<evidence type="ECO:0000313" key="3">
    <source>
        <dbReference type="Proteomes" id="UP000694892"/>
    </source>
</evidence>
<dbReference type="EMBL" id="CM004467">
    <property type="protein sequence ID" value="OCT97339.1"/>
    <property type="molecule type" value="Genomic_DNA"/>
</dbReference>
<feature type="compositionally biased region" description="Basic and acidic residues" evidence="1">
    <location>
        <begin position="19"/>
        <end position="66"/>
    </location>
</feature>
<accession>A0A974I0N6</accession>
<dbReference type="AlphaFoldDB" id="A0A974I0N6"/>
<feature type="region of interest" description="Disordered" evidence="1">
    <location>
        <begin position="1"/>
        <end position="118"/>
    </location>
</feature>
<organism evidence="2 3">
    <name type="scientific">Xenopus laevis</name>
    <name type="common">African clawed frog</name>
    <dbReference type="NCBI Taxonomy" id="8355"/>
    <lineage>
        <taxon>Eukaryota</taxon>
        <taxon>Metazoa</taxon>
        <taxon>Chordata</taxon>
        <taxon>Craniata</taxon>
        <taxon>Vertebrata</taxon>
        <taxon>Euteleostomi</taxon>
        <taxon>Amphibia</taxon>
        <taxon>Batrachia</taxon>
        <taxon>Anura</taxon>
        <taxon>Pipoidea</taxon>
        <taxon>Pipidae</taxon>
        <taxon>Xenopodinae</taxon>
        <taxon>Xenopus</taxon>
        <taxon>Xenopus</taxon>
    </lineage>
</organism>
<feature type="compositionally biased region" description="Polar residues" evidence="1">
    <location>
        <begin position="74"/>
        <end position="83"/>
    </location>
</feature>
<protein>
    <submittedName>
        <fullName evidence="2">Uncharacterized protein</fullName>
    </submittedName>
</protein>
<proteinExistence type="predicted"/>
<reference evidence="3" key="1">
    <citation type="journal article" date="2016" name="Nature">
        <title>Genome evolution in the allotetraploid frog Xenopus laevis.</title>
        <authorList>
            <person name="Session A.M."/>
            <person name="Uno Y."/>
            <person name="Kwon T."/>
            <person name="Chapman J.A."/>
            <person name="Toyoda A."/>
            <person name="Takahashi S."/>
            <person name="Fukui A."/>
            <person name="Hikosaka A."/>
            <person name="Suzuki A."/>
            <person name="Kondo M."/>
            <person name="van Heeringen S.J."/>
            <person name="Quigley I."/>
            <person name="Heinz S."/>
            <person name="Ogino H."/>
            <person name="Ochi H."/>
            <person name="Hellsten U."/>
            <person name="Lyons J.B."/>
            <person name="Simakov O."/>
            <person name="Putnam N."/>
            <person name="Stites J."/>
            <person name="Kuroki Y."/>
            <person name="Tanaka T."/>
            <person name="Michiue T."/>
            <person name="Watanabe M."/>
            <person name="Bogdanovic O."/>
            <person name="Lister R."/>
            <person name="Georgiou G."/>
            <person name="Paranjpe S.S."/>
            <person name="van Kruijsbergen I."/>
            <person name="Shu S."/>
            <person name="Carlson J."/>
            <person name="Kinoshita T."/>
            <person name="Ohta Y."/>
            <person name="Mawaribuchi S."/>
            <person name="Jenkins J."/>
            <person name="Grimwood J."/>
            <person name="Schmutz J."/>
            <person name="Mitros T."/>
            <person name="Mozaffari S.V."/>
            <person name="Suzuki Y."/>
            <person name="Haramoto Y."/>
            <person name="Yamamoto T.S."/>
            <person name="Takagi C."/>
            <person name="Heald R."/>
            <person name="Miller K."/>
            <person name="Haudenschild C."/>
            <person name="Kitzman J."/>
            <person name="Nakayama T."/>
            <person name="Izutsu Y."/>
            <person name="Robert J."/>
            <person name="Fortriede J."/>
            <person name="Burns K."/>
            <person name="Lotay V."/>
            <person name="Karimi K."/>
            <person name="Yasuoka Y."/>
            <person name="Dichmann D.S."/>
            <person name="Flajnik M.F."/>
            <person name="Houston D.W."/>
            <person name="Shendure J."/>
            <person name="DuPasquier L."/>
            <person name="Vize P.D."/>
            <person name="Zorn A.M."/>
            <person name="Ito M."/>
            <person name="Marcotte E.M."/>
            <person name="Wallingford J.B."/>
            <person name="Ito Y."/>
            <person name="Asashima M."/>
            <person name="Ueno N."/>
            <person name="Matsuda Y."/>
            <person name="Veenstra G.J."/>
            <person name="Fujiyama A."/>
            <person name="Harland R.M."/>
            <person name="Taira M."/>
            <person name="Rokhsar D.S."/>
        </authorList>
    </citation>
    <scope>NUCLEOTIDE SEQUENCE [LARGE SCALE GENOMIC DNA]</scope>
    <source>
        <strain evidence="3">J</strain>
    </source>
</reference>
<sequence>MGQGDAGVDQIKLGIKCRGRLEQDSKRGLEQERTGARKQERTGAREDWSKRGLEQNSKRGDSERGVQGRVGKQESGTGKTRSVQGEVRARYKVEQEAEVRNKQGRIGSRSRLGRYKIR</sequence>
<evidence type="ECO:0000313" key="2">
    <source>
        <dbReference type="EMBL" id="OCT97339.1"/>
    </source>
</evidence>
<evidence type="ECO:0000256" key="1">
    <source>
        <dbReference type="SAM" id="MobiDB-lite"/>
    </source>
</evidence>
<gene>
    <name evidence="2" type="ORF">XELAEV_18009567mg</name>
</gene>
<name>A0A974I0N6_XENLA</name>